<organism evidence="2 3">
    <name type="scientific">Polymorphospora rubra</name>
    <dbReference type="NCBI Taxonomy" id="338584"/>
    <lineage>
        <taxon>Bacteria</taxon>
        <taxon>Bacillati</taxon>
        <taxon>Actinomycetota</taxon>
        <taxon>Actinomycetes</taxon>
        <taxon>Micromonosporales</taxon>
        <taxon>Micromonosporaceae</taxon>
        <taxon>Polymorphospora</taxon>
    </lineage>
</organism>
<proteinExistence type="predicted"/>
<dbReference type="KEGG" id="pry:Prubr_41050"/>
<keyword evidence="3" id="KW-1185">Reference proteome</keyword>
<accession>A0A810N3B2</accession>
<evidence type="ECO:0000313" key="2">
    <source>
        <dbReference type="EMBL" id="BCJ67084.1"/>
    </source>
</evidence>
<gene>
    <name evidence="2" type="ORF">Prubr_41050</name>
</gene>
<reference evidence="2" key="1">
    <citation type="submission" date="2020-08" db="EMBL/GenBank/DDBJ databases">
        <title>Whole genome shotgun sequence of Polymorphospora rubra NBRC 101157.</title>
        <authorList>
            <person name="Komaki H."/>
            <person name="Tamura T."/>
        </authorList>
    </citation>
    <scope>NUCLEOTIDE SEQUENCE</scope>
    <source>
        <strain evidence="2">NBRC 101157</strain>
    </source>
</reference>
<sequence length="248" mass="27321">MLTHPDRPGLALFEAADLVAEPLHPRIDGIADRLRGVIRWAREYLCEPHPDLGRKGPVCPYAQGSLDRGIFYLAVYRGSTVDLVELDELLAGYRDWFRRLDPVSGPAAQFKTILVTLPDLANETARPIIDAAQERLKPAYTEQGLMIGEFHDGPPAKGGLWNPDFLPLNSPLPLLAVRHMVANDFPFLADSPVTLAAYLRHFAGAGSVGLREQVAAAAGRFGLTVPEPRTEQTPLRRISMSERIEKVS</sequence>
<evidence type="ECO:0000259" key="1">
    <source>
        <dbReference type="Pfam" id="PF21780"/>
    </source>
</evidence>
<dbReference type="AlphaFoldDB" id="A0A810N3B2"/>
<dbReference type="RefSeq" id="WP_212816470.1">
    <property type="nucleotide sequence ID" value="NZ_AP023359.1"/>
</dbReference>
<dbReference type="Pfam" id="PF21780">
    <property type="entry name" value="DUF6875"/>
    <property type="match status" value="1"/>
</dbReference>
<protein>
    <recommendedName>
        <fullName evidence="1">DUF6875 domain-containing protein</fullName>
    </recommendedName>
</protein>
<feature type="domain" description="DUF6875" evidence="1">
    <location>
        <begin position="35"/>
        <end position="207"/>
    </location>
</feature>
<dbReference type="InterPro" id="IPR049240">
    <property type="entry name" value="DUF6875"/>
</dbReference>
<dbReference type="Proteomes" id="UP000680866">
    <property type="component" value="Chromosome"/>
</dbReference>
<dbReference type="EMBL" id="AP023359">
    <property type="protein sequence ID" value="BCJ67084.1"/>
    <property type="molecule type" value="Genomic_DNA"/>
</dbReference>
<name>A0A810N3B2_9ACTN</name>
<evidence type="ECO:0000313" key="3">
    <source>
        <dbReference type="Proteomes" id="UP000680866"/>
    </source>
</evidence>